<evidence type="ECO:0000313" key="3">
    <source>
        <dbReference type="Proteomes" id="UP000233556"/>
    </source>
</evidence>
<feature type="region of interest" description="Disordered" evidence="1">
    <location>
        <begin position="1"/>
        <end position="80"/>
    </location>
</feature>
<gene>
    <name evidence="2" type="ORF">llap_671</name>
</gene>
<reference evidence="3" key="1">
    <citation type="submission" date="2017-11" db="EMBL/GenBank/DDBJ databases">
        <authorList>
            <person name="Lima N.C."/>
            <person name="Parody-Merino A.M."/>
            <person name="Battley P.F."/>
            <person name="Fidler A.E."/>
            <person name="Prosdocimi F."/>
        </authorList>
    </citation>
    <scope>NUCLEOTIDE SEQUENCE [LARGE SCALE GENOMIC DNA]</scope>
</reference>
<reference evidence="3" key="2">
    <citation type="submission" date="2017-12" db="EMBL/GenBank/DDBJ databases">
        <title>Genome sequence of the Bar-tailed Godwit (Limosa lapponica baueri).</title>
        <authorList>
            <person name="Lima N.C.B."/>
            <person name="Parody-Merino A.M."/>
            <person name="Battley P.F."/>
            <person name="Fidler A.E."/>
            <person name="Prosdocimi F."/>
        </authorList>
    </citation>
    <scope>NUCLEOTIDE SEQUENCE [LARGE SCALE GENOMIC DNA]</scope>
</reference>
<dbReference type="AlphaFoldDB" id="A0A2I0USL7"/>
<feature type="compositionally biased region" description="Basic and acidic residues" evidence="1">
    <location>
        <begin position="29"/>
        <end position="41"/>
    </location>
</feature>
<dbReference type="Proteomes" id="UP000233556">
    <property type="component" value="Unassembled WGS sequence"/>
</dbReference>
<keyword evidence="3" id="KW-1185">Reference proteome</keyword>
<dbReference type="EMBL" id="KZ505643">
    <property type="protein sequence ID" value="PKU49018.1"/>
    <property type="molecule type" value="Genomic_DNA"/>
</dbReference>
<name>A0A2I0USL7_LIMLA</name>
<evidence type="ECO:0000256" key="1">
    <source>
        <dbReference type="SAM" id="MobiDB-lite"/>
    </source>
</evidence>
<evidence type="ECO:0000313" key="2">
    <source>
        <dbReference type="EMBL" id="PKU49018.1"/>
    </source>
</evidence>
<organism evidence="2 3">
    <name type="scientific">Limosa lapponica baueri</name>
    <dbReference type="NCBI Taxonomy" id="1758121"/>
    <lineage>
        <taxon>Eukaryota</taxon>
        <taxon>Metazoa</taxon>
        <taxon>Chordata</taxon>
        <taxon>Craniata</taxon>
        <taxon>Vertebrata</taxon>
        <taxon>Euteleostomi</taxon>
        <taxon>Archelosauria</taxon>
        <taxon>Archosauria</taxon>
        <taxon>Dinosauria</taxon>
        <taxon>Saurischia</taxon>
        <taxon>Theropoda</taxon>
        <taxon>Coelurosauria</taxon>
        <taxon>Aves</taxon>
        <taxon>Neognathae</taxon>
        <taxon>Neoaves</taxon>
        <taxon>Charadriiformes</taxon>
        <taxon>Scolopacidae</taxon>
        <taxon>Limosa</taxon>
    </lineage>
</organism>
<protein>
    <submittedName>
        <fullName evidence="2">Uncharacterized protein</fullName>
    </submittedName>
</protein>
<proteinExistence type="predicted"/>
<sequence length="127" mass="13736">MFFSSRRRTTPPSLASYTPEPDFGLSDADVGREAQGHKEDWESSIAFLNSNSSPAPPVTETAKVNGTRGSRDRDSQEPFVIGESPKAHGIVPMASPGSAICHYVAPRSVLTHVYPVCVGLGGFNRWF</sequence>
<accession>A0A2I0USL7</accession>